<gene>
    <name evidence="4" type="ORF">CHIRRI_LOCUS86</name>
</gene>
<evidence type="ECO:0000313" key="4">
    <source>
        <dbReference type="EMBL" id="CAG9797085.1"/>
    </source>
</evidence>
<dbReference type="OrthoDB" id="9994767at2759"/>
<feature type="region of interest" description="Disordered" evidence="2">
    <location>
        <begin position="208"/>
        <end position="232"/>
    </location>
</feature>
<feature type="region of interest" description="Disordered" evidence="2">
    <location>
        <begin position="426"/>
        <end position="536"/>
    </location>
</feature>
<feature type="compositionally biased region" description="Basic residues" evidence="2">
    <location>
        <begin position="430"/>
        <end position="441"/>
    </location>
</feature>
<feature type="compositionally biased region" description="Polar residues" evidence="2">
    <location>
        <begin position="523"/>
        <end position="534"/>
    </location>
</feature>
<feature type="domain" description="Coiled-coil" evidence="3">
    <location>
        <begin position="6"/>
        <end position="124"/>
    </location>
</feature>
<evidence type="ECO:0000313" key="5">
    <source>
        <dbReference type="Proteomes" id="UP001153620"/>
    </source>
</evidence>
<organism evidence="4 5">
    <name type="scientific">Chironomus riparius</name>
    <dbReference type="NCBI Taxonomy" id="315576"/>
    <lineage>
        <taxon>Eukaryota</taxon>
        <taxon>Metazoa</taxon>
        <taxon>Ecdysozoa</taxon>
        <taxon>Arthropoda</taxon>
        <taxon>Hexapoda</taxon>
        <taxon>Insecta</taxon>
        <taxon>Pterygota</taxon>
        <taxon>Neoptera</taxon>
        <taxon>Endopterygota</taxon>
        <taxon>Diptera</taxon>
        <taxon>Nematocera</taxon>
        <taxon>Chironomoidea</taxon>
        <taxon>Chironomidae</taxon>
        <taxon>Chironominae</taxon>
        <taxon>Chironomus</taxon>
    </lineage>
</organism>
<dbReference type="InterPro" id="IPR039303">
    <property type="entry name" value="CCDC50"/>
</dbReference>
<protein>
    <recommendedName>
        <fullName evidence="3">Coiled-coil domain-containing protein</fullName>
    </recommendedName>
</protein>
<feature type="compositionally biased region" description="Low complexity" evidence="2">
    <location>
        <begin position="489"/>
        <end position="515"/>
    </location>
</feature>
<reference evidence="4" key="2">
    <citation type="submission" date="2022-10" db="EMBL/GenBank/DDBJ databases">
        <authorList>
            <consortium name="ENA_rothamsted_submissions"/>
            <consortium name="culmorum"/>
            <person name="King R."/>
        </authorList>
    </citation>
    <scope>NUCLEOTIDE SEQUENCE</scope>
</reference>
<dbReference type="Pfam" id="PF15295">
    <property type="entry name" value="CCDC50_N"/>
    <property type="match status" value="1"/>
</dbReference>
<dbReference type="InterPro" id="IPR029311">
    <property type="entry name" value="CCDC50_N"/>
</dbReference>
<dbReference type="EMBL" id="OU895877">
    <property type="protein sequence ID" value="CAG9797085.1"/>
    <property type="molecule type" value="Genomic_DNA"/>
</dbReference>
<keyword evidence="1" id="KW-0175">Coiled coil</keyword>
<name>A0A9N9WL54_9DIPT</name>
<sequence>MTETTKNLKGKVKSVCQEWLVREDNALAYQLQNQEILDHYKGNRYRNQIVREDFPRALSEQIREKEDAERQAMLYHQMIEEQEQADAVVAREYADRLRRETEIERNIQQEKSEMLARKYLQQQNIQARPKGDEPAVPIPPRPNQPKPSNNNNKYLAHSPDTSPQLHYACLDLMPPDPQRKLVVASPKYTKINLQSHTPEKVVVSANEAIPPPPRPAKSAHLRNFPPSQESQQQIQKNSFEGVDSIRQFSDVDIALDEAFDQEMHNLDINNLQKSSHEHGVPQYNPNINTRHPHHKYLEERNRQVEKVNGNARKYNHYDDDDEIEEDNAVGGSQSGISSNLSIIEAQQQPSTSNYREKIERLQALKVLGLPSEEICEIDKRIEQEKKDEELARMLQESENRNTDQEELDRKLAIEAQDKELAKMLQEREKAKAKRAKERARQKRELMKQQQQQQNGQPIDPQDLDGDSYSNPVDMLQANDPNYSHRYQHSPDSQQHQQQNPQFLHQKQSSYNSQSSGGSGYNHAHQSSNDDSYSNPVDMVPPPLLQRAAQRPNHLEIRGQINRPQAPRAHLPEDQNIATMIDPTYATPSPPKIPQNIVPIVKPTPPDILEYCENNGDEPSTAPYMPIQGTRRTANNDKRKKQKERCNQQ</sequence>
<evidence type="ECO:0000256" key="1">
    <source>
        <dbReference type="ARBA" id="ARBA00023054"/>
    </source>
</evidence>
<dbReference type="Proteomes" id="UP001153620">
    <property type="component" value="Chromosome 1"/>
</dbReference>
<dbReference type="PANTHER" id="PTHR22115">
    <property type="entry name" value="C3ORF6 PROTEIN-RELATED"/>
    <property type="match status" value="1"/>
</dbReference>
<dbReference type="AlphaFoldDB" id="A0A9N9WL54"/>
<accession>A0A9N9WL54</accession>
<feature type="region of interest" description="Disordered" evidence="2">
    <location>
        <begin position="613"/>
        <end position="648"/>
    </location>
</feature>
<dbReference type="PANTHER" id="PTHR22115:SF4">
    <property type="entry name" value="COILED-COIL DOMAIN-CONTAINING PROTEIN"/>
    <property type="match status" value="1"/>
</dbReference>
<evidence type="ECO:0000256" key="2">
    <source>
        <dbReference type="SAM" id="MobiDB-lite"/>
    </source>
</evidence>
<reference evidence="4" key="1">
    <citation type="submission" date="2022-01" db="EMBL/GenBank/DDBJ databases">
        <authorList>
            <person name="King R."/>
        </authorList>
    </citation>
    <scope>NUCLEOTIDE SEQUENCE</scope>
</reference>
<feature type="compositionally biased region" description="Pro residues" evidence="2">
    <location>
        <begin position="136"/>
        <end position="145"/>
    </location>
</feature>
<feature type="region of interest" description="Disordered" evidence="2">
    <location>
        <begin position="126"/>
        <end position="162"/>
    </location>
</feature>
<evidence type="ECO:0000259" key="3">
    <source>
        <dbReference type="Pfam" id="PF15295"/>
    </source>
</evidence>
<keyword evidence="5" id="KW-1185">Reference proteome</keyword>
<proteinExistence type="predicted"/>